<dbReference type="GO" id="GO:0005737">
    <property type="term" value="C:cytoplasm"/>
    <property type="evidence" value="ECO:0007669"/>
    <property type="project" value="UniProtKB-SubCell"/>
</dbReference>
<feature type="region of interest" description="Disordered" evidence="19">
    <location>
        <begin position="452"/>
        <end position="485"/>
    </location>
</feature>
<evidence type="ECO:0000256" key="4">
    <source>
        <dbReference type="ARBA" id="ARBA00022703"/>
    </source>
</evidence>
<evidence type="ECO:0000256" key="3">
    <source>
        <dbReference type="ARBA" id="ARBA00022553"/>
    </source>
</evidence>
<evidence type="ECO:0000256" key="17">
    <source>
        <dbReference type="PROSITE-ProRule" id="PRU01142"/>
    </source>
</evidence>
<reference evidence="21" key="1">
    <citation type="submission" date="2025-08" db="UniProtKB">
        <authorList>
            <consortium name="Ensembl"/>
        </authorList>
    </citation>
    <scope>IDENTIFICATION</scope>
</reference>
<keyword evidence="22" id="KW-1185">Reference proteome</keyword>
<evidence type="ECO:0000256" key="10">
    <source>
        <dbReference type="ARBA" id="ARBA00023054"/>
    </source>
</evidence>
<evidence type="ECO:0000313" key="21">
    <source>
        <dbReference type="Ensembl" id="ENSPCEP00000006692.1"/>
    </source>
</evidence>
<keyword evidence="11" id="KW-0804">Transcription</keyword>
<evidence type="ECO:0000256" key="2">
    <source>
        <dbReference type="ARBA" id="ARBA00022490"/>
    </source>
</evidence>
<comment type="function">
    <text evidence="13">Inhibits NF-kappa-B activation by blocking the interaction of RIPK1 with its downstream effector NEMO/IKBKG. Forms a ternary complex with NFKB1 and MAP3K8 but appears to function upstream of MAP3K8 in the TLR4 signaling pathway that regulates MAP3K8 activation. Involved in activation of the MEK/ERK signaling pathway during innate immune response; this function seems to be stimulus- and cell type specific. Required for stability of MAP3K8. Involved in regulation of apoptosis in endothelial cells; promotes TEK agonist-stimulated endothelial survival. May act as transcriptional coactivator when translocated to the nucleus. Enhances CHUK-mediated NF-kappa-B activation involving NF-kappa-B p50-p65 and p50-c-Rel complexes.</text>
</comment>
<feature type="coiled-coil region" evidence="18">
    <location>
        <begin position="264"/>
        <end position="291"/>
    </location>
</feature>
<evidence type="ECO:0000256" key="9">
    <source>
        <dbReference type="ARBA" id="ARBA00023015"/>
    </source>
</evidence>
<evidence type="ECO:0000256" key="14">
    <source>
        <dbReference type="ARBA" id="ARBA00063508"/>
    </source>
</evidence>
<evidence type="ECO:0000256" key="6">
    <source>
        <dbReference type="ARBA" id="ARBA00022771"/>
    </source>
</evidence>
<dbReference type="Proteomes" id="UP000694393">
    <property type="component" value="Unplaced"/>
</dbReference>
<dbReference type="InterPro" id="IPR022008">
    <property type="entry name" value="EABR"/>
</dbReference>
<evidence type="ECO:0000256" key="19">
    <source>
        <dbReference type="SAM" id="MobiDB-lite"/>
    </source>
</evidence>
<evidence type="ECO:0000256" key="8">
    <source>
        <dbReference type="ARBA" id="ARBA00022843"/>
    </source>
</evidence>
<comment type="subunit">
    <text evidence="14">Interacts with STK11/LKB1, TNFAIP3, IKBKG, NFKB1, MAP3K8, TEK, RIPK1, CHUK, IKBKB and SMARCD1. Interacts with polyubiquitin.</text>
</comment>
<proteinExistence type="predicted"/>
<keyword evidence="12" id="KW-0395">Inflammatory response</keyword>
<dbReference type="FunFam" id="1.20.5.990:FF:000005">
    <property type="entry name" value="TNFAIP3 interacting protein 2"/>
    <property type="match status" value="1"/>
</dbReference>
<comment type="subcellular location">
    <subcellularLocation>
        <location evidence="1">Cytoplasm</location>
    </subcellularLocation>
</comment>
<evidence type="ECO:0000256" key="5">
    <source>
        <dbReference type="ARBA" id="ARBA00022723"/>
    </source>
</evidence>
<evidence type="ECO:0000256" key="13">
    <source>
        <dbReference type="ARBA" id="ARBA00055998"/>
    </source>
</evidence>
<dbReference type="InterPro" id="IPR034735">
    <property type="entry name" value="NEMO_ZF"/>
</dbReference>
<keyword evidence="7" id="KW-0862">Zinc</keyword>
<keyword evidence="5" id="KW-0479">Metal-binding</keyword>
<keyword evidence="2" id="KW-0963">Cytoplasm</keyword>
<feature type="coiled-coil region" evidence="18">
    <location>
        <begin position="125"/>
        <end position="177"/>
    </location>
</feature>
<keyword evidence="3" id="KW-0597">Phosphoprotein</keyword>
<dbReference type="PANTHER" id="PTHR31882">
    <property type="entry name" value="TNFAIP3-INTERACTING PROTEIN COILED COIL FAMILY MEMBER"/>
    <property type="match status" value="1"/>
</dbReference>
<keyword evidence="6 17" id="KW-0863">Zinc-finger</keyword>
<evidence type="ECO:0000256" key="16">
    <source>
        <dbReference type="ARBA" id="ARBA00079469"/>
    </source>
</evidence>
<evidence type="ECO:0000256" key="12">
    <source>
        <dbReference type="ARBA" id="ARBA00023198"/>
    </source>
</evidence>
<accession>A0A8C8RKT8</accession>
<dbReference type="PANTHER" id="PTHR31882:SF6">
    <property type="entry name" value="TNFAIP3-INTERACTING PROTEIN 2"/>
    <property type="match status" value="1"/>
</dbReference>
<evidence type="ECO:0000259" key="20">
    <source>
        <dbReference type="PROSITE" id="PS51801"/>
    </source>
</evidence>
<feature type="domain" description="CCHC NOA-type" evidence="20">
    <location>
        <begin position="482"/>
        <end position="514"/>
    </location>
</feature>
<dbReference type="GO" id="GO:0043123">
    <property type="term" value="P:positive regulation of canonical NF-kappaB signal transduction"/>
    <property type="evidence" value="ECO:0007669"/>
    <property type="project" value="TreeGrafter"/>
</dbReference>
<evidence type="ECO:0000256" key="18">
    <source>
        <dbReference type="SAM" id="Coils"/>
    </source>
</evidence>
<reference evidence="21" key="2">
    <citation type="submission" date="2025-09" db="UniProtKB">
        <authorList>
            <consortium name="Ensembl"/>
        </authorList>
    </citation>
    <scope>IDENTIFICATION</scope>
</reference>
<name>A0A8C8RKT8_9SAUR</name>
<dbReference type="GO" id="GO:0006915">
    <property type="term" value="P:apoptotic process"/>
    <property type="evidence" value="ECO:0007669"/>
    <property type="project" value="UniProtKB-KW"/>
</dbReference>
<dbReference type="GO" id="GO:0071222">
    <property type="term" value="P:cellular response to lipopolysaccharide"/>
    <property type="evidence" value="ECO:0007669"/>
    <property type="project" value="TreeGrafter"/>
</dbReference>
<keyword evidence="8" id="KW-0832">Ubl conjugation</keyword>
<evidence type="ECO:0000313" key="22">
    <source>
        <dbReference type="Proteomes" id="UP000694393"/>
    </source>
</evidence>
<dbReference type="GO" id="GO:0034138">
    <property type="term" value="P:toll-like receptor 3 signaling pathway"/>
    <property type="evidence" value="ECO:0007669"/>
    <property type="project" value="TreeGrafter"/>
</dbReference>
<feature type="coiled-coil region" evidence="18">
    <location>
        <begin position="28"/>
        <end position="100"/>
    </location>
</feature>
<dbReference type="GO" id="GO:0070530">
    <property type="term" value="F:K63-linked polyubiquitin modification-dependent protein binding"/>
    <property type="evidence" value="ECO:0007669"/>
    <property type="project" value="InterPro"/>
</dbReference>
<evidence type="ECO:0000256" key="15">
    <source>
        <dbReference type="ARBA" id="ARBA00073020"/>
    </source>
</evidence>
<dbReference type="GO" id="GO:0034134">
    <property type="term" value="P:toll-like receptor 2 signaling pathway"/>
    <property type="evidence" value="ECO:0007669"/>
    <property type="project" value="TreeGrafter"/>
</dbReference>
<sequence>MQLAGALFPLLEEGPRAPSPASREGSPAEALAARCRQLEESVERLHRENKSLRSKAPRYSALCTLYHEAGQQLRLLQRQLSAKEALIRELRASLAQLQAAPPGLGGEEEPPPPGATFVGASASLVESLLEQRGQMETRLKESERISAQKVETLSQEVQKLNQQLEEKDRNIQQLINQPQHEKEREILRLQRSLAEREKVQATSEVLCRSLTDETHQLQRKLASTAEMCQQLAKCLEEKQRKDGGYLEDHIPFERSSQLQFSENKTSLQTIIRQLQEENRKLQQKVFHVEDLNTKWQAYDASREEYVKRLHLQLKELKSQPEQVQGIAPLQRSSELMQKEISRLNKLLEDRMNECIKVKRELEDVKKDRDGDHEHIQMLEQQVLVYKDDFTSERTDRERAQSKIQELQAEIVCLQHQLTRKQESRDTAGHVRVHTGNQNRIYVQTNVEHHVGNSQVQSATRRMGSHSEQAATPADGGSSGSERRGQGELQCPHCMRFFNDELSDEFLRHVTECCQ</sequence>
<evidence type="ECO:0000256" key="11">
    <source>
        <dbReference type="ARBA" id="ARBA00023163"/>
    </source>
</evidence>
<evidence type="ECO:0000256" key="1">
    <source>
        <dbReference type="ARBA" id="ARBA00004496"/>
    </source>
</evidence>
<feature type="coiled-coil region" evidence="18">
    <location>
        <begin position="344"/>
        <end position="423"/>
    </location>
</feature>
<keyword evidence="9" id="KW-0805">Transcription regulation</keyword>
<dbReference type="AlphaFoldDB" id="A0A8C8RKT8"/>
<evidence type="ECO:0000256" key="7">
    <source>
        <dbReference type="ARBA" id="ARBA00022833"/>
    </source>
</evidence>
<protein>
    <recommendedName>
        <fullName evidence="15">TNFAIP3-interacting protein 2</fullName>
    </recommendedName>
    <alternativeName>
        <fullName evidence="16">A20-binding inhibitor of NF-kappa-B activation 2</fullName>
    </alternativeName>
</protein>
<organism evidence="21 22">
    <name type="scientific">Pelusios castaneus</name>
    <name type="common">West African mud turtle</name>
    <dbReference type="NCBI Taxonomy" id="367368"/>
    <lineage>
        <taxon>Eukaryota</taxon>
        <taxon>Metazoa</taxon>
        <taxon>Chordata</taxon>
        <taxon>Craniata</taxon>
        <taxon>Vertebrata</taxon>
        <taxon>Euteleostomi</taxon>
        <taxon>Archelosauria</taxon>
        <taxon>Testudinata</taxon>
        <taxon>Testudines</taxon>
        <taxon>Pleurodira</taxon>
        <taxon>Pelomedusidae</taxon>
        <taxon>Pelusios</taxon>
    </lineage>
</organism>
<dbReference type="PROSITE" id="PS51801">
    <property type="entry name" value="ZF_CCHC_NOA"/>
    <property type="match status" value="1"/>
</dbReference>
<keyword evidence="4" id="KW-0053">Apoptosis</keyword>
<keyword evidence="10 18" id="KW-0175">Coiled coil</keyword>
<dbReference type="GO" id="GO:0008270">
    <property type="term" value="F:zinc ion binding"/>
    <property type="evidence" value="ECO:0007669"/>
    <property type="project" value="UniProtKB-KW"/>
</dbReference>
<dbReference type="Pfam" id="PF12180">
    <property type="entry name" value="EABR"/>
    <property type="match status" value="1"/>
</dbReference>
<dbReference type="GO" id="GO:0006954">
    <property type="term" value="P:inflammatory response"/>
    <property type="evidence" value="ECO:0007669"/>
    <property type="project" value="UniProtKB-KW"/>
</dbReference>
<dbReference type="GO" id="GO:0006357">
    <property type="term" value="P:regulation of transcription by RNA polymerase II"/>
    <property type="evidence" value="ECO:0007669"/>
    <property type="project" value="TreeGrafter"/>
</dbReference>
<feature type="compositionally biased region" description="Polar residues" evidence="19">
    <location>
        <begin position="452"/>
        <end position="469"/>
    </location>
</feature>
<dbReference type="Ensembl" id="ENSPCET00000006933.1">
    <property type="protein sequence ID" value="ENSPCEP00000006692.1"/>
    <property type="gene ID" value="ENSPCEG00000005401.1"/>
</dbReference>
<dbReference type="Gene3D" id="1.20.5.990">
    <property type="entry name" value="Nemo cc2-lz domain - 1d5 darpin complex"/>
    <property type="match status" value="1"/>
</dbReference>